<evidence type="ECO:0000256" key="1">
    <source>
        <dbReference type="ARBA" id="ARBA00004479"/>
    </source>
</evidence>
<evidence type="ECO:0000256" key="10">
    <source>
        <dbReference type="ARBA" id="ARBA00022777"/>
    </source>
</evidence>
<evidence type="ECO:0000256" key="2">
    <source>
        <dbReference type="ARBA" id="ARBA00012513"/>
    </source>
</evidence>
<dbReference type="Gramene" id="QL06p002898:mrna">
    <property type="protein sequence ID" value="QL06p002898:mrna"/>
    <property type="gene ID" value="QL06p002898"/>
</dbReference>
<keyword evidence="16" id="KW-0325">Glycoprotein</keyword>
<dbReference type="PROSITE" id="PS00108">
    <property type="entry name" value="PROTEIN_KINASE_ST"/>
    <property type="match status" value="1"/>
</dbReference>
<feature type="domain" description="Protein kinase" evidence="22">
    <location>
        <begin position="451"/>
        <end position="731"/>
    </location>
</feature>
<dbReference type="InterPro" id="IPR001480">
    <property type="entry name" value="Bulb-type_lectin_dom"/>
</dbReference>
<keyword evidence="14" id="KW-1015">Disulfide bond</keyword>
<keyword evidence="12 20" id="KW-1133">Transmembrane helix</keyword>
<dbReference type="Pfam" id="PF00954">
    <property type="entry name" value="S_locus_glycop"/>
    <property type="match status" value="1"/>
</dbReference>
<accession>A0A7N2LWX6</accession>
<dbReference type="InterPro" id="IPR024171">
    <property type="entry name" value="SRK-like_kinase"/>
</dbReference>
<evidence type="ECO:0000256" key="11">
    <source>
        <dbReference type="ARBA" id="ARBA00022840"/>
    </source>
</evidence>
<dbReference type="CDD" id="cd14066">
    <property type="entry name" value="STKc_IRAK"/>
    <property type="match status" value="1"/>
</dbReference>
<feature type="chain" id="PRO_5029579271" description="non-specific serine/threonine protein kinase" evidence="21">
    <location>
        <begin position="23"/>
        <end position="749"/>
    </location>
</feature>
<evidence type="ECO:0000256" key="15">
    <source>
        <dbReference type="ARBA" id="ARBA00023170"/>
    </source>
</evidence>
<dbReference type="SMART" id="SM00220">
    <property type="entry name" value="S_TKc"/>
    <property type="match status" value="1"/>
</dbReference>
<keyword evidence="9 19" id="KW-0547">Nucleotide-binding</keyword>
<keyword evidence="15" id="KW-0675">Receptor</keyword>
<dbReference type="GO" id="GO:0030246">
    <property type="term" value="F:carbohydrate binding"/>
    <property type="evidence" value="ECO:0007669"/>
    <property type="project" value="UniProtKB-KW"/>
</dbReference>
<keyword evidence="5" id="KW-0808">Transferase</keyword>
<evidence type="ECO:0000256" key="21">
    <source>
        <dbReference type="SAM" id="SignalP"/>
    </source>
</evidence>
<keyword evidence="11 19" id="KW-0067">ATP-binding</keyword>
<dbReference type="EC" id="2.7.11.1" evidence="2"/>
<dbReference type="AlphaFoldDB" id="A0A7N2LWX6"/>
<comment type="catalytic activity">
    <reaction evidence="17">
        <text>L-threonyl-[protein] + ATP = O-phospho-L-threonyl-[protein] + ADP + H(+)</text>
        <dbReference type="Rhea" id="RHEA:46608"/>
        <dbReference type="Rhea" id="RHEA-COMP:11060"/>
        <dbReference type="Rhea" id="RHEA-COMP:11605"/>
        <dbReference type="ChEBI" id="CHEBI:15378"/>
        <dbReference type="ChEBI" id="CHEBI:30013"/>
        <dbReference type="ChEBI" id="CHEBI:30616"/>
        <dbReference type="ChEBI" id="CHEBI:61977"/>
        <dbReference type="ChEBI" id="CHEBI:456216"/>
        <dbReference type="EC" id="2.7.11.1"/>
    </reaction>
</comment>
<evidence type="ECO:0000256" key="5">
    <source>
        <dbReference type="ARBA" id="ARBA00022679"/>
    </source>
</evidence>
<evidence type="ECO:0000256" key="8">
    <source>
        <dbReference type="ARBA" id="ARBA00022734"/>
    </source>
</evidence>
<dbReference type="PROSITE" id="PS50011">
    <property type="entry name" value="PROTEIN_KINASE_DOM"/>
    <property type="match status" value="1"/>
</dbReference>
<dbReference type="GO" id="GO:0016020">
    <property type="term" value="C:membrane"/>
    <property type="evidence" value="ECO:0007669"/>
    <property type="project" value="UniProtKB-SubCell"/>
</dbReference>
<dbReference type="GO" id="GO:0048544">
    <property type="term" value="P:recognition of pollen"/>
    <property type="evidence" value="ECO:0007669"/>
    <property type="project" value="InterPro"/>
</dbReference>
<dbReference type="PANTHER" id="PTHR47976">
    <property type="entry name" value="G-TYPE LECTIN S-RECEPTOR-LIKE SERINE/THREONINE-PROTEIN KINASE SD2-5"/>
    <property type="match status" value="1"/>
</dbReference>
<dbReference type="GO" id="GO:0005524">
    <property type="term" value="F:ATP binding"/>
    <property type="evidence" value="ECO:0007669"/>
    <property type="project" value="UniProtKB-UniRule"/>
</dbReference>
<dbReference type="InterPro" id="IPR011009">
    <property type="entry name" value="Kinase-like_dom_sf"/>
</dbReference>
<evidence type="ECO:0000256" key="9">
    <source>
        <dbReference type="ARBA" id="ARBA00022741"/>
    </source>
</evidence>
<dbReference type="GO" id="GO:0004674">
    <property type="term" value="F:protein serine/threonine kinase activity"/>
    <property type="evidence" value="ECO:0007669"/>
    <property type="project" value="UniProtKB-KW"/>
</dbReference>
<evidence type="ECO:0000256" key="20">
    <source>
        <dbReference type="SAM" id="Phobius"/>
    </source>
</evidence>
<reference evidence="24" key="2">
    <citation type="submission" date="2021-01" db="UniProtKB">
        <authorList>
            <consortium name="EnsemblPlants"/>
        </authorList>
    </citation>
    <scope>IDENTIFICATION</scope>
</reference>
<dbReference type="InParanoid" id="A0A7N2LWX6"/>
<feature type="domain" description="Bulb-type lectin" evidence="23">
    <location>
        <begin position="27"/>
        <end position="162"/>
    </location>
</feature>
<keyword evidence="7 21" id="KW-0732">Signal</keyword>
<dbReference type="SUPFAM" id="SSF51110">
    <property type="entry name" value="alpha-D-mannose-specific plant lectins"/>
    <property type="match status" value="1"/>
</dbReference>
<evidence type="ECO:0000256" key="7">
    <source>
        <dbReference type="ARBA" id="ARBA00022729"/>
    </source>
</evidence>
<keyword evidence="10" id="KW-0418">Kinase</keyword>
<dbReference type="Gene3D" id="2.90.10.10">
    <property type="entry name" value="Bulb-type lectin domain"/>
    <property type="match status" value="1"/>
</dbReference>
<evidence type="ECO:0000256" key="13">
    <source>
        <dbReference type="ARBA" id="ARBA00023136"/>
    </source>
</evidence>
<keyword evidence="13 20" id="KW-0472">Membrane</keyword>
<evidence type="ECO:0000256" key="12">
    <source>
        <dbReference type="ARBA" id="ARBA00022989"/>
    </source>
</evidence>
<comment type="subcellular location">
    <subcellularLocation>
        <location evidence="1">Membrane</location>
        <topology evidence="1">Single-pass type I membrane protein</topology>
    </subcellularLocation>
</comment>
<name>A0A7N2LWX6_QUELO</name>
<evidence type="ECO:0000256" key="4">
    <source>
        <dbReference type="ARBA" id="ARBA00022536"/>
    </source>
</evidence>
<dbReference type="FunFam" id="1.10.510.10:FF:000237">
    <property type="entry name" value="G-type lectin S-receptor-like serine/threonine-protein kinase"/>
    <property type="match status" value="1"/>
</dbReference>
<dbReference type="PROSITE" id="PS50927">
    <property type="entry name" value="BULB_LECTIN"/>
    <property type="match status" value="1"/>
</dbReference>
<dbReference type="PANTHER" id="PTHR47976:SF64">
    <property type="entry name" value="RECEPTOR-LIKE SERINE_THREONINE-PROTEIN KINASE"/>
    <property type="match status" value="1"/>
</dbReference>
<dbReference type="PROSITE" id="PS00107">
    <property type="entry name" value="PROTEIN_KINASE_ATP"/>
    <property type="match status" value="1"/>
</dbReference>
<keyword evidence="3" id="KW-0723">Serine/threonine-protein kinase</keyword>
<feature type="binding site" evidence="19">
    <location>
        <position position="483"/>
    </location>
    <ligand>
        <name>ATP</name>
        <dbReference type="ChEBI" id="CHEBI:30616"/>
    </ligand>
</feature>
<organism evidence="24 25">
    <name type="scientific">Quercus lobata</name>
    <name type="common">Valley oak</name>
    <dbReference type="NCBI Taxonomy" id="97700"/>
    <lineage>
        <taxon>Eukaryota</taxon>
        <taxon>Viridiplantae</taxon>
        <taxon>Streptophyta</taxon>
        <taxon>Embryophyta</taxon>
        <taxon>Tracheophyta</taxon>
        <taxon>Spermatophyta</taxon>
        <taxon>Magnoliopsida</taxon>
        <taxon>eudicotyledons</taxon>
        <taxon>Gunneridae</taxon>
        <taxon>Pentapetalae</taxon>
        <taxon>rosids</taxon>
        <taxon>fabids</taxon>
        <taxon>Fagales</taxon>
        <taxon>Fagaceae</taxon>
        <taxon>Quercus</taxon>
    </lineage>
</organism>
<evidence type="ECO:0000256" key="19">
    <source>
        <dbReference type="PROSITE-ProRule" id="PRU10141"/>
    </source>
</evidence>
<evidence type="ECO:0000313" key="25">
    <source>
        <dbReference type="Proteomes" id="UP000594261"/>
    </source>
</evidence>
<dbReference type="EnsemblPlants" id="QL06p002898:mrna">
    <property type="protein sequence ID" value="QL06p002898:mrna"/>
    <property type="gene ID" value="QL06p002898"/>
</dbReference>
<keyword evidence="6 20" id="KW-0812">Transmembrane</keyword>
<dbReference type="InterPro" id="IPR017441">
    <property type="entry name" value="Protein_kinase_ATP_BS"/>
</dbReference>
<feature type="transmembrane region" description="Helical" evidence="20">
    <location>
        <begin position="392"/>
        <end position="415"/>
    </location>
</feature>
<protein>
    <recommendedName>
        <fullName evidence="2">non-specific serine/threonine protein kinase</fullName>
        <ecNumber evidence="2">2.7.11.1</ecNumber>
    </recommendedName>
</protein>
<evidence type="ECO:0000256" key="17">
    <source>
        <dbReference type="ARBA" id="ARBA00047899"/>
    </source>
</evidence>
<dbReference type="Gene3D" id="1.10.510.10">
    <property type="entry name" value="Transferase(Phosphotransferase) domain 1"/>
    <property type="match status" value="1"/>
</dbReference>
<dbReference type="PIRSF" id="PIRSF000641">
    <property type="entry name" value="SRK"/>
    <property type="match status" value="1"/>
</dbReference>
<evidence type="ECO:0000259" key="23">
    <source>
        <dbReference type="PROSITE" id="PS50927"/>
    </source>
</evidence>
<keyword evidence="4" id="KW-0245">EGF-like domain</keyword>
<feature type="signal peptide" evidence="21">
    <location>
        <begin position="1"/>
        <end position="22"/>
    </location>
</feature>
<dbReference type="Proteomes" id="UP000594261">
    <property type="component" value="Chromosome 6"/>
</dbReference>
<proteinExistence type="predicted"/>
<dbReference type="InterPro" id="IPR000858">
    <property type="entry name" value="S_locus_glycoprot_dom"/>
</dbReference>
<dbReference type="InterPro" id="IPR051343">
    <property type="entry name" value="G-type_lectin_kinases/EP1-like"/>
</dbReference>
<evidence type="ECO:0000256" key="6">
    <source>
        <dbReference type="ARBA" id="ARBA00022692"/>
    </source>
</evidence>
<evidence type="ECO:0000256" key="18">
    <source>
        <dbReference type="ARBA" id="ARBA00048679"/>
    </source>
</evidence>
<dbReference type="EMBL" id="LRBV02000006">
    <property type="status" value="NOT_ANNOTATED_CDS"/>
    <property type="molecule type" value="Genomic_DNA"/>
</dbReference>
<dbReference type="Gene3D" id="3.30.200.20">
    <property type="entry name" value="Phosphorylase Kinase, domain 1"/>
    <property type="match status" value="1"/>
</dbReference>
<dbReference type="InterPro" id="IPR008271">
    <property type="entry name" value="Ser/Thr_kinase_AS"/>
</dbReference>
<evidence type="ECO:0000256" key="16">
    <source>
        <dbReference type="ARBA" id="ARBA00023180"/>
    </source>
</evidence>
<dbReference type="InterPro" id="IPR000719">
    <property type="entry name" value="Prot_kinase_dom"/>
</dbReference>
<evidence type="ECO:0000313" key="24">
    <source>
        <dbReference type="EnsemblPlants" id="QL06p002898:mrna"/>
    </source>
</evidence>
<evidence type="ECO:0000259" key="22">
    <source>
        <dbReference type="PROSITE" id="PS50011"/>
    </source>
</evidence>
<dbReference type="Pfam" id="PF00069">
    <property type="entry name" value="Pkinase"/>
    <property type="match status" value="1"/>
</dbReference>
<keyword evidence="25" id="KW-1185">Reference proteome</keyword>
<dbReference type="SUPFAM" id="SSF56112">
    <property type="entry name" value="Protein kinase-like (PK-like)"/>
    <property type="match status" value="1"/>
</dbReference>
<keyword evidence="8" id="KW-0430">Lectin</keyword>
<comment type="catalytic activity">
    <reaction evidence="18">
        <text>L-seryl-[protein] + ATP = O-phospho-L-seryl-[protein] + ADP + H(+)</text>
        <dbReference type="Rhea" id="RHEA:17989"/>
        <dbReference type="Rhea" id="RHEA-COMP:9863"/>
        <dbReference type="Rhea" id="RHEA-COMP:11604"/>
        <dbReference type="ChEBI" id="CHEBI:15378"/>
        <dbReference type="ChEBI" id="CHEBI:29999"/>
        <dbReference type="ChEBI" id="CHEBI:30616"/>
        <dbReference type="ChEBI" id="CHEBI:83421"/>
        <dbReference type="ChEBI" id="CHEBI:456216"/>
        <dbReference type="EC" id="2.7.11.1"/>
    </reaction>
</comment>
<evidence type="ECO:0000256" key="14">
    <source>
        <dbReference type="ARBA" id="ARBA00023157"/>
    </source>
</evidence>
<dbReference type="InterPro" id="IPR036426">
    <property type="entry name" value="Bulb-type_lectin_dom_sf"/>
</dbReference>
<sequence>MALRIIVPCVLMLFSNFNGLHGQISPNMSIGPGITAGSNGSLLSVSGDFAFGFYALQNGLYLVGVWFDRIPEKTLVWSANRDSPAEQGSTIQLTNAGELVFTYANGSTLQIYSGAAASLGIMQNNGSSNSTYSTGDFMLLMQFDGNLVLSAYHFADPGYWTTQTFAANVSLVFDKSASLYLVNGTKDEIYSITKNLSSPVEDYYHRVTVEDGGNFQQYIYHKRNGSGWKRVWRANDDPCFVNSVCGIYAMCTSPDNETVSCSCLPGYLQVDPRDASKGCYQENMVNYCADHSMRNFSTMVIDDADFSPDINNGDLGEVRNVDVEGCQKAVMDDCYTLAASWMNSTCIKKRMPLLNARKSASSKGRVAFIKVPNKKKSEPSPPRKRKNFDTRLLLVIGLIISAAFAFLFGAHALYYHPPFRNVLKRWKSSNAKTIGINFREFTLQELREATNGFSKILGRGASGTVYCGSLTSEDTKIDIAVKKLTKGTEKSEKEFTTELKIIGRTHHRNLVRLLGYCVENDQRLLVYELMPNGTLSLFLFKEGEKPTWLQRSELALEIARGLHYMHEECEAQIIHCDMKPENVLLDVKYSAKIADFGLSKLLNKEQTRTDTNVRGTIGYMAPEWLKRGPVTAKVDVYSFGVMLLEIICGRRHIDSNRVEEESEKDDLLLSNWVLSCVISGKLEMVVGHEPEALSDFKRFERMALVGLWCINLVPILRPSMKKVLQMLEGTVEVGIPPQVYDDVSNYRKH</sequence>
<reference evidence="24 25" key="1">
    <citation type="journal article" date="2016" name="G3 (Bethesda)">
        <title>First Draft Assembly and Annotation of the Genome of a California Endemic Oak Quercus lobata Nee (Fagaceae).</title>
        <authorList>
            <person name="Sork V.L."/>
            <person name="Fitz-Gibbon S.T."/>
            <person name="Puiu D."/>
            <person name="Crepeau M."/>
            <person name="Gugger P.F."/>
            <person name="Sherman R."/>
            <person name="Stevens K."/>
            <person name="Langley C.H."/>
            <person name="Pellegrini M."/>
            <person name="Salzberg S.L."/>
        </authorList>
    </citation>
    <scope>NUCLEOTIDE SEQUENCE [LARGE SCALE GENOMIC DNA]</scope>
    <source>
        <strain evidence="24 25">cv. SW786</strain>
    </source>
</reference>
<evidence type="ECO:0000256" key="3">
    <source>
        <dbReference type="ARBA" id="ARBA00022527"/>
    </source>
</evidence>
<dbReference type="SMART" id="SM00108">
    <property type="entry name" value="B_lectin"/>
    <property type="match status" value="1"/>
</dbReference>
<dbReference type="FunFam" id="3.30.200.20:FF:000059">
    <property type="entry name" value="S-receptor-like serine/threonine-protein kinase"/>
    <property type="match status" value="1"/>
</dbReference>